<keyword evidence="5 13" id="KW-0812">Transmembrane</keyword>
<keyword evidence="12" id="KW-0175">Coiled coil</keyword>
<dbReference type="GO" id="GO:0015087">
    <property type="term" value="F:cobalt ion transmembrane transporter activity"/>
    <property type="evidence" value="ECO:0007669"/>
    <property type="project" value="TreeGrafter"/>
</dbReference>
<dbReference type="FunFam" id="1.20.58.340:FF:000004">
    <property type="entry name" value="Magnesium transport protein CorA"/>
    <property type="match status" value="1"/>
</dbReference>
<comment type="caution">
    <text evidence="14">The sequence shown here is derived from an EMBL/GenBank/DDBJ whole genome shotgun (WGS) entry which is preliminary data.</text>
</comment>
<dbReference type="Gene3D" id="1.20.58.340">
    <property type="entry name" value="Magnesium transport protein CorA, transmembrane region"/>
    <property type="match status" value="2"/>
</dbReference>
<evidence type="ECO:0000256" key="7">
    <source>
        <dbReference type="ARBA" id="ARBA00022989"/>
    </source>
</evidence>
<comment type="function">
    <text evidence="11">Mediates influx of magnesium ions. Alternates between open and closed states. Activated by low cytoplasmic Mg(2+) levels. Inactive when cytoplasmic Mg(2+) levels are high.</text>
</comment>
<sequence>MKIYALGEQLIESTMEEILESSRQAVFIVSPNECKQVLEQIGIGYEGDISLEDAYFCKVETQQDCLYGTFAIPRLLDVLGSRYRIMFFINSRYIVFSERDGFAERLIQRICRKKVKQGQTKEKFLYNFISEFMSKDSSILERFEREIMEMEDEIANDRMQNYQNHMMSVRKQLLILRGYYDQMREMGKAFEENENRFFAKKHLKYFGTISDRAERLIGKTIHLIDYAQQVRDAYKAQVDEEQNRNMQVLTIISTIFLPLTLITSWYGMNFKDMPELEHGYPFIIGLSISVIILCIIIFKKKKIL</sequence>
<dbReference type="SUPFAM" id="SSF144083">
    <property type="entry name" value="Magnesium transport protein CorA, transmembrane region"/>
    <property type="match status" value="1"/>
</dbReference>
<comment type="similarity">
    <text evidence="2">Belongs to the CorA metal ion transporter (MIT) (TC 1.A.35) family.</text>
</comment>
<reference evidence="14" key="2">
    <citation type="journal article" date="2021" name="PeerJ">
        <title>Extensive microbial diversity within the chicken gut microbiome revealed by metagenomics and culture.</title>
        <authorList>
            <person name="Gilroy R."/>
            <person name="Ravi A."/>
            <person name="Getino M."/>
            <person name="Pursley I."/>
            <person name="Horton D.L."/>
            <person name="Alikhan N.F."/>
            <person name="Baker D."/>
            <person name="Gharbi K."/>
            <person name="Hall N."/>
            <person name="Watson M."/>
            <person name="Adriaenssens E.M."/>
            <person name="Foster-Nyarko E."/>
            <person name="Jarju S."/>
            <person name="Secka A."/>
            <person name="Antonio M."/>
            <person name="Oren A."/>
            <person name="Chaudhuri R.R."/>
            <person name="La Ragione R."/>
            <person name="Hildebrand F."/>
            <person name="Pallen M.J."/>
        </authorList>
    </citation>
    <scope>NUCLEOTIDE SEQUENCE</scope>
    <source>
        <strain evidence="14">ChiW13-3771</strain>
    </source>
</reference>
<evidence type="ECO:0000256" key="12">
    <source>
        <dbReference type="SAM" id="Coils"/>
    </source>
</evidence>
<comment type="catalytic activity">
    <reaction evidence="10">
        <text>Mg(2+)(in) = Mg(2+)(out)</text>
        <dbReference type="Rhea" id="RHEA:29827"/>
        <dbReference type="ChEBI" id="CHEBI:18420"/>
    </reaction>
</comment>
<comment type="subcellular location">
    <subcellularLocation>
        <location evidence="1">Cell membrane</location>
        <topology evidence="1">Multi-pass membrane protein</topology>
    </subcellularLocation>
</comment>
<dbReference type="InterPro" id="IPR045863">
    <property type="entry name" value="CorA_TM1_TM2"/>
</dbReference>
<evidence type="ECO:0000256" key="3">
    <source>
        <dbReference type="ARBA" id="ARBA00022448"/>
    </source>
</evidence>
<evidence type="ECO:0000256" key="9">
    <source>
        <dbReference type="ARBA" id="ARBA00023136"/>
    </source>
</evidence>
<protein>
    <submittedName>
        <fullName evidence="14">Cobalt transporter</fullName>
    </submittedName>
</protein>
<dbReference type="GO" id="GO:0000287">
    <property type="term" value="F:magnesium ion binding"/>
    <property type="evidence" value="ECO:0007669"/>
    <property type="project" value="TreeGrafter"/>
</dbReference>
<proteinExistence type="inferred from homology"/>
<dbReference type="GO" id="GO:0015095">
    <property type="term" value="F:magnesium ion transmembrane transporter activity"/>
    <property type="evidence" value="ECO:0007669"/>
    <property type="project" value="TreeGrafter"/>
</dbReference>
<dbReference type="AlphaFoldDB" id="A0A9D1JDJ5"/>
<gene>
    <name evidence="14" type="ORF">IAC96_09375</name>
</gene>
<keyword evidence="6" id="KW-0460">Magnesium</keyword>
<evidence type="ECO:0000313" key="15">
    <source>
        <dbReference type="Proteomes" id="UP000824201"/>
    </source>
</evidence>
<evidence type="ECO:0000256" key="6">
    <source>
        <dbReference type="ARBA" id="ARBA00022842"/>
    </source>
</evidence>
<dbReference type="Pfam" id="PF01544">
    <property type="entry name" value="CorA"/>
    <property type="match status" value="1"/>
</dbReference>
<keyword evidence="3" id="KW-0813">Transport</keyword>
<dbReference type="Proteomes" id="UP000824201">
    <property type="component" value="Unassembled WGS sequence"/>
</dbReference>
<feature type="transmembrane region" description="Helical" evidence="13">
    <location>
        <begin position="280"/>
        <end position="298"/>
    </location>
</feature>
<evidence type="ECO:0000256" key="1">
    <source>
        <dbReference type="ARBA" id="ARBA00004651"/>
    </source>
</evidence>
<feature type="transmembrane region" description="Helical" evidence="13">
    <location>
        <begin position="248"/>
        <end position="268"/>
    </location>
</feature>
<dbReference type="GO" id="GO:0050897">
    <property type="term" value="F:cobalt ion binding"/>
    <property type="evidence" value="ECO:0007669"/>
    <property type="project" value="TreeGrafter"/>
</dbReference>
<evidence type="ECO:0000313" key="14">
    <source>
        <dbReference type="EMBL" id="HIR89147.1"/>
    </source>
</evidence>
<dbReference type="InterPro" id="IPR045861">
    <property type="entry name" value="CorA_cytoplasmic_dom"/>
</dbReference>
<dbReference type="SUPFAM" id="SSF143865">
    <property type="entry name" value="CorA soluble domain-like"/>
    <property type="match status" value="1"/>
</dbReference>
<keyword evidence="7 13" id="KW-1133">Transmembrane helix</keyword>
<keyword evidence="9 13" id="KW-0472">Membrane</keyword>
<evidence type="ECO:0000256" key="5">
    <source>
        <dbReference type="ARBA" id="ARBA00022692"/>
    </source>
</evidence>
<keyword evidence="4" id="KW-1003">Cell membrane</keyword>
<accession>A0A9D1JDJ5</accession>
<evidence type="ECO:0000256" key="4">
    <source>
        <dbReference type="ARBA" id="ARBA00022475"/>
    </source>
</evidence>
<dbReference type="CDD" id="cd12826">
    <property type="entry name" value="EcCorA_ZntB-like_u1"/>
    <property type="match status" value="1"/>
</dbReference>
<dbReference type="InterPro" id="IPR002523">
    <property type="entry name" value="MgTranspt_CorA/ZnTranspt_ZntB"/>
</dbReference>
<evidence type="ECO:0000256" key="11">
    <source>
        <dbReference type="ARBA" id="ARBA00045497"/>
    </source>
</evidence>
<dbReference type="PANTHER" id="PTHR46494">
    <property type="entry name" value="CORA FAMILY METAL ION TRANSPORTER (EUROFUNG)"/>
    <property type="match status" value="1"/>
</dbReference>
<keyword evidence="8" id="KW-0406">Ion transport</keyword>
<organism evidence="14 15">
    <name type="scientific">Candidatus Fimimorpha faecalis</name>
    <dbReference type="NCBI Taxonomy" id="2840824"/>
    <lineage>
        <taxon>Bacteria</taxon>
        <taxon>Bacillati</taxon>
        <taxon>Bacillota</taxon>
        <taxon>Clostridia</taxon>
        <taxon>Eubacteriales</taxon>
        <taxon>Candidatus Fimimorpha</taxon>
    </lineage>
</organism>
<dbReference type="EMBL" id="DVHN01000122">
    <property type="protein sequence ID" value="HIR89147.1"/>
    <property type="molecule type" value="Genomic_DNA"/>
</dbReference>
<evidence type="ECO:0000256" key="13">
    <source>
        <dbReference type="SAM" id="Phobius"/>
    </source>
</evidence>
<dbReference type="PANTHER" id="PTHR46494:SF1">
    <property type="entry name" value="CORA FAMILY METAL ION TRANSPORTER (EUROFUNG)"/>
    <property type="match status" value="1"/>
</dbReference>
<evidence type="ECO:0000256" key="10">
    <source>
        <dbReference type="ARBA" id="ARBA00034269"/>
    </source>
</evidence>
<dbReference type="GO" id="GO:0005886">
    <property type="term" value="C:plasma membrane"/>
    <property type="evidence" value="ECO:0007669"/>
    <property type="project" value="UniProtKB-SubCell"/>
</dbReference>
<feature type="coiled-coil region" evidence="12">
    <location>
        <begin position="133"/>
        <end position="160"/>
    </location>
</feature>
<reference evidence="14" key="1">
    <citation type="submission" date="2020-10" db="EMBL/GenBank/DDBJ databases">
        <authorList>
            <person name="Gilroy R."/>
        </authorList>
    </citation>
    <scope>NUCLEOTIDE SEQUENCE</scope>
    <source>
        <strain evidence="14">ChiW13-3771</strain>
    </source>
</reference>
<evidence type="ECO:0000256" key="2">
    <source>
        <dbReference type="ARBA" id="ARBA00009765"/>
    </source>
</evidence>
<evidence type="ECO:0000256" key="8">
    <source>
        <dbReference type="ARBA" id="ARBA00023065"/>
    </source>
</evidence>
<name>A0A9D1JDJ5_9FIRM</name>